<dbReference type="InterPro" id="IPR046039">
    <property type="entry name" value="DUF5997"/>
</dbReference>
<dbReference type="EMBL" id="JAWLKI010000026">
    <property type="protein sequence ID" value="MDV6309370.1"/>
    <property type="molecule type" value="Genomic_DNA"/>
</dbReference>
<organism evidence="3 5">
    <name type="scientific">Gordonia amicalis</name>
    <dbReference type="NCBI Taxonomy" id="89053"/>
    <lineage>
        <taxon>Bacteria</taxon>
        <taxon>Bacillati</taxon>
        <taxon>Actinomycetota</taxon>
        <taxon>Actinomycetes</taxon>
        <taxon>Mycobacteriales</taxon>
        <taxon>Gordoniaceae</taxon>
        <taxon>Gordonia</taxon>
    </lineage>
</organism>
<comment type="caution">
    <text evidence="3">The sequence shown here is derived from an EMBL/GenBank/DDBJ whole genome shotgun (WGS) entry which is preliminary data.</text>
</comment>
<reference evidence="3 4" key="1">
    <citation type="submission" date="2023-10" db="EMBL/GenBank/DDBJ databases">
        <title>Development of a sustainable strategy for remediation of hydrocarbon-contaminated territories based on the waste exchange concept.</title>
        <authorList>
            <person name="Krivoruchko A."/>
        </authorList>
    </citation>
    <scope>NUCLEOTIDE SEQUENCE</scope>
    <source>
        <strain evidence="2 4">IEGM 1266</strain>
        <strain evidence="3">IEGM 1279</strain>
    </source>
</reference>
<sequence>MKPATAAKKLDVYLPATPAEFRDGSITRAELAALQADPPEWLKTLRAEGPHPKNLVAAKLGVSNSALVRNGITEALTTAQINELLAEMPEWLVAERATQVEVRREERRVKSLHEDQRRDREEAENPED</sequence>
<evidence type="ECO:0000313" key="4">
    <source>
        <dbReference type="Proteomes" id="UP001185779"/>
    </source>
</evidence>
<dbReference type="Proteomes" id="UP001185922">
    <property type="component" value="Unassembled WGS sequence"/>
</dbReference>
<accession>A0AAE4U9N2</accession>
<feature type="compositionally biased region" description="Basic and acidic residues" evidence="1">
    <location>
        <begin position="101"/>
        <end position="128"/>
    </location>
</feature>
<dbReference type="Pfam" id="PF19460">
    <property type="entry name" value="DUF5997"/>
    <property type="match status" value="1"/>
</dbReference>
<dbReference type="GeneID" id="77170063"/>
<evidence type="ECO:0000256" key="1">
    <source>
        <dbReference type="SAM" id="MobiDB-lite"/>
    </source>
</evidence>
<dbReference type="AlphaFoldDB" id="A0AAE4U9N2"/>
<gene>
    <name evidence="2" type="ORF">R3P94_19035</name>
    <name evidence="3" type="ORF">R3Q15_17535</name>
</gene>
<evidence type="ECO:0000313" key="2">
    <source>
        <dbReference type="EMBL" id="MDV6309370.1"/>
    </source>
</evidence>
<proteinExistence type="predicted"/>
<protein>
    <submittedName>
        <fullName evidence="3">DUF5997 family protein</fullName>
    </submittedName>
</protein>
<dbReference type="RefSeq" id="WP_024497380.1">
    <property type="nucleotide sequence ID" value="NZ_CP091855.1"/>
</dbReference>
<evidence type="ECO:0000313" key="3">
    <source>
        <dbReference type="EMBL" id="MDV6313666.1"/>
    </source>
</evidence>
<dbReference type="Proteomes" id="UP001185779">
    <property type="component" value="Unassembled WGS sequence"/>
</dbReference>
<dbReference type="EMBL" id="JAWLKH010000021">
    <property type="protein sequence ID" value="MDV6313666.1"/>
    <property type="molecule type" value="Genomic_DNA"/>
</dbReference>
<evidence type="ECO:0000313" key="5">
    <source>
        <dbReference type="Proteomes" id="UP001185922"/>
    </source>
</evidence>
<name>A0AAE4U9N2_9ACTN</name>
<feature type="region of interest" description="Disordered" evidence="1">
    <location>
        <begin position="97"/>
        <end position="128"/>
    </location>
</feature>
<keyword evidence="4" id="KW-1185">Reference proteome</keyword>